<evidence type="ECO:0008006" key="4">
    <source>
        <dbReference type="Google" id="ProtNLM"/>
    </source>
</evidence>
<comment type="caution">
    <text evidence="2">The sequence shown here is derived from an EMBL/GenBank/DDBJ whole genome shotgun (WGS) entry which is preliminary data.</text>
</comment>
<keyword evidence="1" id="KW-0472">Membrane</keyword>
<evidence type="ECO:0000256" key="1">
    <source>
        <dbReference type="SAM" id="Phobius"/>
    </source>
</evidence>
<evidence type="ECO:0000313" key="3">
    <source>
        <dbReference type="Proteomes" id="UP000070513"/>
    </source>
</evidence>
<name>A0A135WF15_9FLAO</name>
<reference evidence="2 3" key="2">
    <citation type="journal article" date="2016" name="Genome Announc.">
        <title>Draft Genome Sequence of a Biocontrol Rhizobacterium, Chryseobacterium kwangjuense Strain KJ1R5, Isolated from Pepper (Capsicum annuum).</title>
        <authorList>
            <person name="Jeong J.J."/>
            <person name="Park H."/>
            <person name="Park B.H."/>
            <person name="Mannaa M."/>
            <person name="Sang M.K."/>
            <person name="Choi I.G."/>
            <person name="Kim K.D."/>
        </authorList>
    </citation>
    <scope>NUCLEOTIDE SEQUENCE [LARGE SCALE GENOMIC DNA]</scope>
    <source>
        <strain evidence="2 3">KJ1R5</strain>
    </source>
</reference>
<protein>
    <recommendedName>
        <fullName evidence="4">MerC mercury resistance protein</fullName>
    </recommendedName>
</protein>
<sequence>MKKLIIHSVPVAVSFMWLSVCCKTCNPIALTGPGFLKFYLILTAGFYISVFSLKYFDENVSKLSMVFMISILILGIVKLIKGLMIGKPVGYLVMILIFEGLVILFSIRGTVNIGS</sequence>
<dbReference type="AlphaFoldDB" id="A0A135WF15"/>
<keyword evidence="1" id="KW-1133">Transmembrane helix</keyword>
<dbReference type="Proteomes" id="UP000070513">
    <property type="component" value="Unassembled WGS sequence"/>
</dbReference>
<feature type="transmembrane region" description="Helical" evidence="1">
    <location>
        <begin position="38"/>
        <end position="56"/>
    </location>
</feature>
<accession>A0A135WF15</accession>
<dbReference type="OrthoDB" id="1273304at2"/>
<organism evidence="2 3">
    <name type="scientific">Chryseobacterium kwangjuense</name>
    <dbReference type="NCBI Taxonomy" id="267125"/>
    <lineage>
        <taxon>Bacteria</taxon>
        <taxon>Pseudomonadati</taxon>
        <taxon>Bacteroidota</taxon>
        <taxon>Flavobacteriia</taxon>
        <taxon>Flavobacteriales</taxon>
        <taxon>Weeksellaceae</taxon>
        <taxon>Chryseobacterium group</taxon>
        <taxon>Chryseobacterium</taxon>
    </lineage>
</organism>
<feature type="transmembrane region" description="Helical" evidence="1">
    <location>
        <begin position="89"/>
        <end position="107"/>
    </location>
</feature>
<evidence type="ECO:0000313" key="2">
    <source>
        <dbReference type="EMBL" id="KXH83342.1"/>
    </source>
</evidence>
<reference evidence="3" key="1">
    <citation type="submission" date="2015-12" db="EMBL/GenBank/DDBJ databases">
        <title>Genome sequence of a biocontrol rhizobacterium Chryseobacterium kwangjuense strain KJ1R5 isolated from pepper (Capsicum annuum L.).</title>
        <authorList>
            <person name="Jeong J.-J."/>
            <person name="Park H."/>
            <person name="Mannaa M."/>
            <person name="Sang M.K."/>
            <person name="Choi I.-G."/>
            <person name="Kim K.D."/>
        </authorList>
    </citation>
    <scope>NUCLEOTIDE SEQUENCE [LARGE SCALE GENOMIC DNA]</scope>
    <source>
        <strain evidence="3">KJ1R5</strain>
    </source>
</reference>
<feature type="transmembrane region" description="Helical" evidence="1">
    <location>
        <begin position="63"/>
        <end position="83"/>
    </location>
</feature>
<gene>
    <name evidence="2" type="ORF">AU378_13105</name>
</gene>
<proteinExistence type="predicted"/>
<keyword evidence="1" id="KW-0812">Transmembrane</keyword>
<dbReference type="RefSeq" id="WP_062651802.1">
    <property type="nucleotide sequence ID" value="NZ_LPUR01000011.1"/>
</dbReference>
<dbReference type="EMBL" id="LPUR01000011">
    <property type="protein sequence ID" value="KXH83342.1"/>
    <property type="molecule type" value="Genomic_DNA"/>
</dbReference>